<dbReference type="PANTHER" id="PTHR21597">
    <property type="entry name" value="THO2 PROTEIN"/>
    <property type="match status" value="1"/>
</dbReference>
<evidence type="ECO:0000256" key="3">
    <source>
        <dbReference type="ARBA" id="ARBA00019596"/>
    </source>
</evidence>
<feature type="compositionally biased region" description="Low complexity" evidence="6">
    <location>
        <begin position="1241"/>
        <end position="1302"/>
    </location>
</feature>
<comment type="subunit">
    <text evidence="5">Component of the THO subcomplex, which is composed of THOC1, THOC2, THOC3, THOC5, THOC6 and THOC7. The THO subcomplex interacts with DDX39B to form the THO-DDX39B complex which multimerizes into a 28-subunit tetrameric assembly. Component of the transcription/export (TREX) complex at least composed of ALYREF/THOC4, DDX39B, SARNP/CIP29, CHTOP and the THO subcomplex; in the complex interacts with THOC1, THOC3, THOC5, THOC7 and DDX39B. TREX seems to have a dynamic structure involving ATP-dependent remodeling. Interacts with POLDIP3 and ZC3H11A.</text>
</comment>
<dbReference type="Proteomes" id="UP000007110">
    <property type="component" value="Unassembled WGS sequence"/>
</dbReference>
<feature type="domain" description="THO complex subunitTHOC2 C-terminal" evidence="7">
    <location>
        <begin position="867"/>
        <end position="1167"/>
    </location>
</feature>
<dbReference type="GO" id="GO:0000347">
    <property type="term" value="C:THO complex"/>
    <property type="evidence" value="ECO:0007669"/>
    <property type="project" value="InterPro"/>
</dbReference>
<feature type="domain" description="THO complex subunitTHOC2 N-terminal" evidence="8">
    <location>
        <begin position="561"/>
        <end position="636"/>
    </location>
</feature>
<reference evidence="11" key="1">
    <citation type="submission" date="2015-02" db="EMBL/GenBank/DDBJ databases">
        <title>Genome sequencing for Strongylocentrotus purpuratus.</title>
        <authorList>
            <person name="Murali S."/>
            <person name="Liu Y."/>
            <person name="Vee V."/>
            <person name="English A."/>
            <person name="Wang M."/>
            <person name="Skinner E."/>
            <person name="Han Y."/>
            <person name="Muzny D.M."/>
            <person name="Worley K.C."/>
            <person name="Gibbs R.A."/>
        </authorList>
    </citation>
    <scope>NUCLEOTIDE SEQUENCE</scope>
</reference>
<protein>
    <recommendedName>
        <fullName evidence="3">THO complex subunit 2</fullName>
    </recommendedName>
</protein>
<dbReference type="EnsemblMetazoa" id="XM_030980943">
    <property type="protein sequence ID" value="XP_030836803"/>
    <property type="gene ID" value="LOC590807"/>
</dbReference>
<evidence type="ECO:0000256" key="1">
    <source>
        <dbReference type="ARBA" id="ARBA00004123"/>
    </source>
</evidence>
<feature type="domain" description="THO complex subunit 2 N-terminal" evidence="9">
    <location>
        <begin position="428"/>
        <end position="559"/>
    </location>
</feature>
<evidence type="ECO:0000256" key="2">
    <source>
        <dbReference type="ARBA" id="ARBA00007857"/>
    </source>
</evidence>
<sequence length="1618" mass="182661">MASFVTSEEACKSWEKSGRNEFLKFCRSRISEASDDGIITGSVHELSKGLRDLIDQTIKGTLKQELAVSTLSASVDIHPGVASILVDVFNIKDIETTSREENTCKENLISLLTACSAFLDSRLLKERLDNDTLDAINILSNKQAFAQRYVRLKTKLYYKQQKFNLLREESEGFAKLVSELTQVTVDPATSSQVSKNIKALIGGFDLDPNRVLDIILEAFETAPEQDHVFVPLLRSYMCDPLTVCQVLGFKFQFYKEENIRTPKSLHKVAAQLLQHHIVELDDIYPHLAPSDVDIFKAHKQEIIDARQYARKMSMAVLADKDDKDDKEKEKDKDEQVMDNQKIGLCESMILIGDWVHAKKLLDKLPEYGTTSNPTVAKALCNLIESLLQPLYKKSCQPQGAKGYHIPAPPKNGTLQAVQRLGNIKGVLEMCRYLGPYASLQPILIWKLVRLGKALLAERASSTEEKKEELNGVFHEMLSMIEQVILPSISMMPCNACLSEEVWSLMKMLPYHRRYCLYARWINHCYGIHPPLIRVKANTTDRAKYIMKRLTKENVKPSGRQLGKLSHSNPGVLFSYVLSQIQMYDNLIGPVVDSLKYLTSLSFDILAYCVIEALANPEKERMKHDETSLSLWMQSLAAFCGAMFRKYNIELTGLLQFVANQLKVGKSFDLLILREVVLKMAGIEVTEEMTADQLEALAGGELLRAEGGYFTQVRNTKRSSQRLKEALLEDDLAVTMCMLMAQEKYRVVYKHEQGTHLKLVGMLYDQCQDTLVQLGGFLSNLLSIEDYSKHFPDLVNMVTNYHLTPESAFFLYRPMCTHAIQSKVDDLKRQEKSSKSSGNRTQRYVQASQVVMSPLTDGIISFHPPKVWDDISPQFYASFWTLSMYDLHVPSPSYEKEINKIKVTMATVDDNKEMASAKRKKEKERFAIIIDRLKDEERKQQEHCQRIEARLKKECETWFTARSTKNETITQFLQLCVFPRCCFSASDALYCAKFVLTVHKLKTPNFSTLLCYDRVFQDITYTVASCTENEAIRYGRFLCAMMETVMKWHGDKETYEKECGNFPGFVTVLRASGTESSNKADQLDYENFRHVCHKWQYKLTKAVVACLESKEYTQIRNTLILLTKILQYFPLVQNLGQVLEKRVDKIRTEEKEKRPDIYALAMGYSGQLKARKQHMIPEDKFHYKDKPAPAPQATSQSSESTSKKTTPSSSSTSVSSTSNATVNGVGKENHSKDADNEKVHGASSKSSNRDSSSAKSSSTSKSSVKSSSQVQGKSSSSSKSSSNSSSKASASSSNVGASSSSGTKKSDSKSSNESSKSKRDKEDHKEGSINRSKDEKVSKEHRVVKEDKTVKEGKVQRSSEGKRSGSSEKPHREDGKASSSKEHKNYSGDHWGGAPSSELDSWAEEGERVRKVEKKSSHRDNKAKEKEERGGDGGHRSSKERSQREESVASNSSQGSVGSSSRKESPATSSSDRVEHKRRKVDTASVISKESHREREVLEAPEAERERSRDKEKKSEKKRDHSAGDVESKRHKVSDSGHEGKSGKRSSLGDGASSSSSLNGERMDEREREREMIKEEKASRRESDVRDKPAKEKKIKREPIDDDRDEDRHKSSSSRKRRP</sequence>
<name>A0A7M7NK49_STRPU</name>
<feature type="compositionally biased region" description="Basic and acidic residues" evidence="6">
    <location>
        <begin position="1560"/>
        <end position="1598"/>
    </location>
</feature>
<evidence type="ECO:0000259" key="8">
    <source>
        <dbReference type="Pfam" id="PF11732"/>
    </source>
</evidence>
<feature type="compositionally biased region" description="Basic and acidic residues" evidence="6">
    <location>
        <begin position="1488"/>
        <end position="1541"/>
    </location>
</feature>
<feature type="compositionally biased region" description="Basic and acidic residues" evidence="6">
    <location>
        <begin position="1226"/>
        <end position="1239"/>
    </location>
</feature>
<feature type="compositionally biased region" description="Basic and acidic residues" evidence="6">
    <location>
        <begin position="1404"/>
        <end position="1446"/>
    </location>
</feature>
<proteinExistence type="inferred from homology"/>
<feature type="compositionally biased region" description="Basic and acidic residues" evidence="6">
    <location>
        <begin position="1303"/>
        <end position="1386"/>
    </location>
</feature>
<dbReference type="InterPro" id="IPR032302">
    <property type="entry name" value="THOC2_N"/>
</dbReference>
<dbReference type="InterPro" id="IPR040007">
    <property type="entry name" value="Tho2"/>
</dbReference>
<dbReference type="InterPro" id="IPR021726">
    <property type="entry name" value="THO_THOC2_N"/>
</dbReference>
<dbReference type="RefSeq" id="XP_030836803.1">
    <property type="nucleotide sequence ID" value="XM_030980943.1"/>
</dbReference>
<dbReference type="PANTHER" id="PTHR21597:SF0">
    <property type="entry name" value="THO COMPLEX SUBUNIT 2"/>
    <property type="match status" value="1"/>
</dbReference>
<feature type="compositionally biased region" description="Low complexity" evidence="6">
    <location>
        <begin position="1447"/>
        <end position="1459"/>
    </location>
</feature>
<evidence type="ECO:0000256" key="4">
    <source>
        <dbReference type="ARBA" id="ARBA00023242"/>
    </source>
</evidence>
<evidence type="ECO:0000256" key="6">
    <source>
        <dbReference type="SAM" id="MobiDB-lite"/>
    </source>
</evidence>
<dbReference type="Pfam" id="PF11732">
    <property type="entry name" value="Thoc2"/>
    <property type="match status" value="1"/>
</dbReference>
<dbReference type="InterPro" id="IPR021418">
    <property type="entry name" value="THO_THOC2_C"/>
</dbReference>
<feature type="domain" description="THO complex subunit 2 N-terminal" evidence="9">
    <location>
        <begin position="8"/>
        <end position="398"/>
    </location>
</feature>
<evidence type="ECO:0000313" key="11">
    <source>
        <dbReference type="Proteomes" id="UP000007110"/>
    </source>
</evidence>
<dbReference type="Pfam" id="PF16134">
    <property type="entry name" value="THOC2_N"/>
    <property type="match status" value="2"/>
</dbReference>
<organism evidence="10 11">
    <name type="scientific">Strongylocentrotus purpuratus</name>
    <name type="common">Purple sea urchin</name>
    <dbReference type="NCBI Taxonomy" id="7668"/>
    <lineage>
        <taxon>Eukaryota</taxon>
        <taxon>Metazoa</taxon>
        <taxon>Echinodermata</taxon>
        <taxon>Eleutherozoa</taxon>
        <taxon>Echinozoa</taxon>
        <taxon>Echinoidea</taxon>
        <taxon>Euechinoidea</taxon>
        <taxon>Echinacea</taxon>
        <taxon>Camarodonta</taxon>
        <taxon>Echinidea</taxon>
        <taxon>Strongylocentrotidae</taxon>
        <taxon>Strongylocentrotus</taxon>
    </lineage>
</organism>
<dbReference type="Pfam" id="PF11262">
    <property type="entry name" value="Tho2"/>
    <property type="match status" value="1"/>
</dbReference>
<comment type="subcellular location">
    <subcellularLocation>
        <location evidence="1">Nucleus</location>
    </subcellularLocation>
</comment>
<evidence type="ECO:0000259" key="9">
    <source>
        <dbReference type="Pfam" id="PF16134"/>
    </source>
</evidence>
<dbReference type="CTD" id="57187"/>
<evidence type="ECO:0000259" key="7">
    <source>
        <dbReference type="Pfam" id="PF11262"/>
    </source>
</evidence>
<dbReference type="GO" id="GO:0006406">
    <property type="term" value="P:mRNA export from nucleus"/>
    <property type="evidence" value="ECO:0007669"/>
    <property type="project" value="InterPro"/>
</dbReference>
<evidence type="ECO:0000313" key="10">
    <source>
        <dbReference type="EnsemblMetazoa" id="XP_030836803"/>
    </source>
</evidence>
<evidence type="ECO:0000256" key="5">
    <source>
        <dbReference type="ARBA" id="ARBA00047033"/>
    </source>
</evidence>
<keyword evidence="4" id="KW-0539">Nucleus</keyword>
<dbReference type="GO" id="GO:0006397">
    <property type="term" value="P:mRNA processing"/>
    <property type="evidence" value="ECO:0007669"/>
    <property type="project" value="InterPro"/>
</dbReference>
<dbReference type="GeneID" id="590807"/>
<comment type="similarity">
    <text evidence="2">Belongs to the THOC2 family.</text>
</comment>
<feature type="region of interest" description="Disordered" evidence="6">
    <location>
        <begin position="1181"/>
        <end position="1618"/>
    </location>
</feature>
<accession>A0A7M7NK49</accession>
<feature type="compositionally biased region" description="Low complexity" evidence="6">
    <location>
        <begin position="1545"/>
        <end position="1557"/>
    </location>
</feature>
<reference evidence="10" key="2">
    <citation type="submission" date="2021-01" db="UniProtKB">
        <authorList>
            <consortium name="EnsemblMetazoa"/>
        </authorList>
    </citation>
    <scope>IDENTIFICATION</scope>
</reference>
<feature type="compositionally biased region" description="Low complexity" evidence="6">
    <location>
        <begin position="1190"/>
        <end position="1222"/>
    </location>
</feature>
<keyword evidence="11" id="KW-1185">Reference proteome</keyword>